<dbReference type="PROSITE" id="PS51257">
    <property type="entry name" value="PROKAR_LIPOPROTEIN"/>
    <property type="match status" value="1"/>
</dbReference>
<protein>
    <recommendedName>
        <fullName evidence="3">DUF5067 domain-containing protein</fullName>
    </recommendedName>
</protein>
<evidence type="ECO:0000313" key="1">
    <source>
        <dbReference type="EMBL" id="BDR57125.1"/>
    </source>
</evidence>
<dbReference type="RefSeq" id="WP_317695920.1">
    <property type="nucleotide sequence ID" value="NZ_AP026801.1"/>
</dbReference>
<dbReference type="KEGG" id="xak:KIMC2_16870"/>
<keyword evidence="2" id="KW-1185">Reference proteome</keyword>
<evidence type="ECO:0008006" key="3">
    <source>
        <dbReference type="Google" id="ProtNLM"/>
    </source>
</evidence>
<sequence>MKNHLKVGTVILIATIFLAGCNQKETGSSDAAAKAKSSKLAKQKKYDEGIQAKVQNGTYSFAKTQDWIHPYHMKTSAGIFSLAEPEITFSTDSTGKKLTEQGFQVSFVYKNTTKKPQDGIKVLQSLMKVQELKILGTKSSASRINFYRVTAPYNGMDQNVHDSQVREIANNGKMTQPGETINQIVGVIEPVKKPRSHFMNPMQARVTFYADPKSKVELKTTKMNIVLRFD</sequence>
<accession>A0AAU9D460</accession>
<name>A0AAU9D460_9LACO</name>
<proteinExistence type="predicted"/>
<dbReference type="Proteomes" id="UP001321804">
    <property type="component" value="Chromosome"/>
</dbReference>
<dbReference type="AlphaFoldDB" id="A0AAU9D460"/>
<evidence type="ECO:0000313" key="2">
    <source>
        <dbReference type="Proteomes" id="UP001321804"/>
    </source>
</evidence>
<dbReference type="EMBL" id="AP026801">
    <property type="protein sequence ID" value="BDR57125.1"/>
    <property type="molecule type" value="Genomic_DNA"/>
</dbReference>
<reference evidence="1 2" key="1">
    <citation type="journal article" date="2023" name="Microbiol. Spectr.">
        <title>Symbiosis of Carpenter Bees with Uncharacterized Lactic Acid Bacteria Showing NAD Auxotrophy.</title>
        <authorList>
            <person name="Kawasaki S."/>
            <person name="Ozawa K."/>
            <person name="Mori T."/>
            <person name="Yamamoto A."/>
            <person name="Ito M."/>
            <person name="Ohkuma M."/>
            <person name="Sakamoto M."/>
            <person name="Matsutani M."/>
        </authorList>
    </citation>
    <scope>NUCLEOTIDE SEQUENCE [LARGE SCALE GENOMIC DNA]</scope>
    <source>
        <strain evidence="1 2">KimC2</strain>
    </source>
</reference>
<organism evidence="1 2">
    <name type="scientific">Xylocopilactobacillus apis</name>
    <dbReference type="NCBI Taxonomy" id="2932183"/>
    <lineage>
        <taxon>Bacteria</taxon>
        <taxon>Bacillati</taxon>
        <taxon>Bacillota</taxon>
        <taxon>Bacilli</taxon>
        <taxon>Lactobacillales</taxon>
        <taxon>Lactobacillaceae</taxon>
        <taxon>Xylocopilactobacillus</taxon>
    </lineage>
</organism>
<gene>
    <name evidence="1" type="ORF">KIMC2_16870</name>
</gene>